<feature type="domain" description="DNA polymerase alpha/delta/epsilon subunit B" evidence="7">
    <location>
        <begin position="284"/>
        <end position="484"/>
    </location>
</feature>
<organism evidence="9 10">
    <name type="scientific">Operophtera brumata</name>
    <name type="common">Winter moth</name>
    <name type="synonym">Phalaena brumata</name>
    <dbReference type="NCBI Taxonomy" id="104452"/>
    <lineage>
        <taxon>Eukaryota</taxon>
        <taxon>Metazoa</taxon>
        <taxon>Ecdysozoa</taxon>
        <taxon>Arthropoda</taxon>
        <taxon>Hexapoda</taxon>
        <taxon>Insecta</taxon>
        <taxon>Pterygota</taxon>
        <taxon>Neoptera</taxon>
        <taxon>Endopterygota</taxon>
        <taxon>Lepidoptera</taxon>
        <taxon>Glossata</taxon>
        <taxon>Ditrysia</taxon>
        <taxon>Geometroidea</taxon>
        <taxon>Geometridae</taxon>
        <taxon>Larentiinae</taxon>
        <taxon>Operophtera</taxon>
    </lineage>
</organism>
<dbReference type="Gene3D" id="1.10.8.60">
    <property type="match status" value="1"/>
</dbReference>
<evidence type="ECO:0000313" key="10">
    <source>
        <dbReference type="Proteomes" id="UP000037510"/>
    </source>
</evidence>
<dbReference type="InterPro" id="IPR016266">
    <property type="entry name" value="POLE2"/>
</dbReference>
<keyword evidence="5" id="KW-0539">Nucleus</keyword>
<dbReference type="PANTHER" id="PTHR12708">
    <property type="entry name" value="DNA POLYMERASE EPSILON SUBUNIT B"/>
    <property type="match status" value="1"/>
</dbReference>
<protein>
    <recommendedName>
        <fullName evidence="6">DNA polymerase II subunit 2</fullName>
    </recommendedName>
</protein>
<keyword evidence="9" id="KW-0548">Nucleotidyltransferase</keyword>
<evidence type="ECO:0000259" key="8">
    <source>
        <dbReference type="Pfam" id="PF12213"/>
    </source>
</evidence>
<keyword evidence="10" id="KW-1185">Reference proteome</keyword>
<comment type="caution">
    <text evidence="9">The sequence shown here is derived from an EMBL/GenBank/DDBJ whole genome shotgun (WGS) entry which is preliminary data.</text>
</comment>
<dbReference type="PANTHER" id="PTHR12708:SF0">
    <property type="entry name" value="DNA POLYMERASE EPSILON SUBUNIT 2"/>
    <property type="match status" value="1"/>
</dbReference>
<dbReference type="SUPFAM" id="SSF101756">
    <property type="entry name" value="Hypothetical protein YgiW"/>
    <property type="match status" value="1"/>
</dbReference>
<feature type="non-terminal residue" evidence="9">
    <location>
        <position position="550"/>
    </location>
</feature>
<dbReference type="GO" id="GO:0003887">
    <property type="term" value="F:DNA-directed DNA polymerase activity"/>
    <property type="evidence" value="ECO:0007669"/>
    <property type="project" value="UniProtKB-KW"/>
</dbReference>
<evidence type="ECO:0000256" key="1">
    <source>
        <dbReference type="ARBA" id="ARBA00004123"/>
    </source>
</evidence>
<dbReference type="Pfam" id="PF12213">
    <property type="entry name" value="Dpoe2NT"/>
    <property type="match status" value="1"/>
</dbReference>
<dbReference type="Proteomes" id="UP000037510">
    <property type="component" value="Unassembled WGS sequence"/>
</dbReference>
<dbReference type="InterPro" id="IPR024639">
    <property type="entry name" value="DNA_pol_e_bsu_N"/>
</dbReference>
<keyword evidence="9" id="KW-0808">Transferase</keyword>
<evidence type="ECO:0000256" key="4">
    <source>
        <dbReference type="ARBA" id="ARBA00023125"/>
    </source>
</evidence>
<evidence type="ECO:0000313" key="9">
    <source>
        <dbReference type="EMBL" id="KOB76998.1"/>
    </source>
</evidence>
<keyword evidence="9" id="KW-0239">DNA-directed DNA polymerase</keyword>
<comment type="similarity">
    <text evidence="2">Belongs to the DNA polymerase epsilon subunit B family.</text>
</comment>
<comment type="subcellular location">
    <subcellularLocation>
        <location evidence="1">Nucleus</location>
    </subcellularLocation>
</comment>
<dbReference type="EMBL" id="JTDY01000478">
    <property type="protein sequence ID" value="KOB76998.1"/>
    <property type="molecule type" value="Genomic_DNA"/>
</dbReference>
<accession>A0A0L7LN72</accession>
<evidence type="ECO:0000256" key="6">
    <source>
        <dbReference type="ARBA" id="ARBA00032930"/>
    </source>
</evidence>
<evidence type="ECO:0000256" key="5">
    <source>
        <dbReference type="ARBA" id="ARBA00023242"/>
    </source>
</evidence>
<gene>
    <name evidence="9" type="ORF">OBRU01_04790</name>
</gene>
<keyword evidence="3" id="KW-0235">DNA replication</keyword>
<keyword evidence="4" id="KW-0238">DNA-binding</keyword>
<dbReference type="GO" id="GO:0042276">
    <property type="term" value="P:error-prone translesion synthesis"/>
    <property type="evidence" value="ECO:0007669"/>
    <property type="project" value="TreeGrafter"/>
</dbReference>
<dbReference type="Gene3D" id="3.60.21.50">
    <property type="match status" value="1"/>
</dbReference>
<dbReference type="AlphaFoldDB" id="A0A0L7LN72"/>
<dbReference type="GO" id="GO:0003677">
    <property type="term" value="F:DNA binding"/>
    <property type="evidence" value="ECO:0007669"/>
    <property type="project" value="UniProtKB-KW"/>
</dbReference>
<feature type="domain" description="DNA polymerase epsilon subunit B N-terminal" evidence="8">
    <location>
        <begin position="4"/>
        <end position="75"/>
    </location>
</feature>
<feature type="non-terminal residue" evidence="9">
    <location>
        <position position="1"/>
    </location>
</feature>
<dbReference type="STRING" id="104452.A0A0L7LN72"/>
<proteinExistence type="inferred from homology"/>
<dbReference type="Pfam" id="PF04042">
    <property type="entry name" value="DNA_pol_E_B"/>
    <property type="match status" value="1"/>
</dbReference>
<sequence>MEELQRIRAEVNNAFKLSGFTIRREASTFVAQELSILPGSERQAMIDKLTAHLLHQCLSQPVLEKHHLETAYKECSTSGLEETETILNVIDAFSVPKLCYDTERKRFVKNVIKNNTLYPDPKWKAQFLIDRYMVIWQRTLRNKLFAQEAVQLSEGDQRFQLRTIEVLLSSSSRIDEVIVLGLITQLTEGKYFLEDPTGSVLLDITNARFHSGLFTENSFVLAEGFYEDKLLNVTGLVLPPSENRINSSPYFGNINTFGGNSKILLKNSRSLLKIEKEDKDGMMIFLSDCWFDNIKVMSKLKTLFTGYNDFPPIAIVFMGEFLSNPYGHEHSTQLRTALTNLGDIIHQFKKLQETTKFIFVPGRGDPAAANILPRPAIPNSITKEIRDRLGEAAIFTTNPCRIQYCTQEIVIMRQDLVMKMCRNSIHFPETGDIPDHLVKTLLSQCSLSPLALGVQPLYWKHVDALSLYPVPDLVVVADHFQPYTRSHLDCQMANPGSFPRTEFSFKVSPMGASATRQIMVTVMMTMMGVKTPRISFRKPANWNKKEQLLR</sequence>
<dbReference type="PIRSF" id="PIRSF000799">
    <property type="entry name" value="DNA_pol_eps_2"/>
    <property type="match status" value="1"/>
</dbReference>
<name>A0A0L7LN72_OPEBR</name>
<dbReference type="InterPro" id="IPR007185">
    <property type="entry name" value="DNA_pol_a/d/e_bsu"/>
</dbReference>
<evidence type="ECO:0000259" key="7">
    <source>
        <dbReference type="Pfam" id="PF04042"/>
    </source>
</evidence>
<evidence type="ECO:0000256" key="2">
    <source>
        <dbReference type="ARBA" id="ARBA00009560"/>
    </source>
</evidence>
<dbReference type="GO" id="GO:0006261">
    <property type="term" value="P:DNA-templated DNA replication"/>
    <property type="evidence" value="ECO:0007669"/>
    <property type="project" value="InterPro"/>
</dbReference>
<evidence type="ECO:0000256" key="3">
    <source>
        <dbReference type="ARBA" id="ARBA00022705"/>
    </source>
</evidence>
<dbReference type="GO" id="GO:0008622">
    <property type="term" value="C:epsilon DNA polymerase complex"/>
    <property type="evidence" value="ECO:0007669"/>
    <property type="project" value="InterPro"/>
</dbReference>
<reference evidence="9 10" key="1">
    <citation type="journal article" date="2015" name="Genome Biol. Evol.">
        <title>The genome of winter moth (Operophtera brumata) provides a genomic perspective on sexual dimorphism and phenology.</title>
        <authorList>
            <person name="Derks M.F."/>
            <person name="Smit S."/>
            <person name="Salis L."/>
            <person name="Schijlen E."/>
            <person name="Bossers A."/>
            <person name="Mateman C."/>
            <person name="Pijl A.S."/>
            <person name="de Ridder D."/>
            <person name="Groenen M.A."/>
            <person name="Visser M.E."/>
            <person name="Megens H.J."/>
        </authorList>
    </citation>
    <scope>NUCLEOTIDE SEQUENCE [LARGE SCALE GENOMIC DNA]</scope>
    <source>
        <strain evidence="9">WM2013NL</strain>
        <tissue evidence="9">Head and thorax</tissue>
    </source>
</reference>
<dbReference type="InterPro" id="IPR036700">
    <property type="entry name" value="BOBF_sf"/>
</dbReference>